<dbReference type="SUPFAM" id="SSF56266">
    <property type="entry name" value="DmpA/ArgJ-like"/>
    <property type="match status" value="1"/>
</dbReference>
<evidence type="ECO:0000313" key="3">
    <source>
        <dbReference type="Proteomes" id="UP000470384"/>
    </source>
</evidence>
<dbReference type="CDD" id="cd02252">
    <property type="entry name" value="nylC_like"/>
    <property type="match status" value="1"/>
</dbReference>
<name>A0A845Q8M7_9HYPH</name>
<dbReference type="GO" id="GO:0004177">
    <property type="term" value="F:aminopeptidase activity"/>
    <property type="evidence" value="ECO:0007669"/>
    <property type="project" value="TreeGrafter"/>
</dbReference>
<protein>
    <submittedName>
        <fullName evidence="2">Peptidase T4</fullName>
    </submittedName>
</protein>
<dbReference type="InterPro" id="IPR005321">
    <property type="entry name" value="Peptidase_S58_DmpA"/>
</dbReference>
<dbReference type="EMBL" id="WXYQ01000004">
    <property type="protein sequence ID" value="NBG94983.1"/>
    <property type="molecule type" value="Genomic_DNA"/>
</dbReference>
<comment type="caution">
    <text evidence="2">The sequence shown here is derived from an EMBL/GenBank/DDBJ whole genome shotgun (WGS) entry which is preliminary data.</text>
</comment>
<dbReference type="Proteomes" id="UP000470384">
    <property type="component" value="Unassembled WGS sequence"/>
</dbReference>
<keyword evidence="3" id="KW-1185">Reference proteome</keyword>
<dbReference type="PANTHER" id="PTHR36512">
    <property type="entry name" value="D-AMINOPEPTIDASE"/>
    <property type="match status" value="1"/>
</dbReference>
<comment type="similarity">
    <text evidence="1">Belongs to the peptidase S58 family.</text>
</comment>
<dbReference type="PANTHER" id="PTHR36512:SF3">
    <property type="entry name" value="BLR5678 PROTEIN"/>
    <property type="match status" value="1"/>
</dbReference>
<dbReference type="RefSeq" id="WP_160587023.1">
    <property type="nucleotide sequence ID" value="NZ_BMHN01000001.1"/>
</dbReference>
<proteinExistence type="inferred from homology"/>
<gene>
    <name evidence="2" type="ORF">GTQ45_04485</name>
</gene>
<dbReference type="InterPro" id="IPR016117">
    <property type="entry name" value="ArgJ-like_dom_sf"/>
</dbReference>
<dbReference type="Gene3D" id="3.60.70.12">
    <property type="entry name" value="L-amino peptidase D-ALA esterase/amidase"/>
    <property type="match status" value="1"/>
</dbReference>
<reference evidence="2 3" key="1">
    <citation type="journal article" date="2016" name="Int. J. Syst. Evol. Microbiol.">
        <title>Pyruvatibacter mobilis gen. nov., sp. nov., a marine bacterium from the culture broth of Picochlorum sp. 122.</title>
        <authorList>
            <person name="Wang G."/>
            <person name="Tang M."/>
            <person name="Wu H."/>
            <person name="Dai S."/>
            <person name="Li T."/>
            <person name="Chen C."/>
            <person name="He H."/>
            <person name="Fan J."/>
            <person name="Xiang W."/>
            <person name="Li X."/>
        </authorList>
    </citation>
    <scope>NUCLEOTIDE SEQUENCE [LARGE SCALE GENOMIC DNA]</scope>
    <source>
        <strain evidence="2 3">GYP-11</strain>
    </source>
</reference>
<evidence type="ECO:0000313" key="2">
    <source>
        <dbReference type="EMBL" id="NBG94983.1"/>
    </source>
</evidence>
<accession>A0A845Q8M7</accession>
<evidence type="ECO:0000256" key="1">
    <source>
        <dbReference type="ARBA" id="ARBA00007068"/>
    </source>
</evidence>
<dbReference type="Pfam" id="PF03576">
    <property type="entry name" value="Peptidase_S58"/>
    <property type="match status" value="1"/>
</dbReference>
<organism evidence="2 3">
    <name type="scientific">Pyruvatibacter mobilis</name>
    <dbReference type="NCBI Taxonomy" id="1712261"/>
    <lineage>
        <taxon>Bacteria</taxon>
        <taxon>Pseudomonadati</taxon>
        <taxon>Pseudomonadota</taxon>
        <taxon>Alphaproteobacteria</taxon>
        <taxon>Hyphomicrobiales</taxon>
        <taxon>Parvibaculaceae</taxon>
        <taxon>Pyruvatibacter</taxon>
    </lineage>
</organism>
<dbReference type="OrthoDB" id="9808347at2"/>
<dbReference type="GeneID" id="300655897"/>
<sequence length="347" mass="35102">MTVQTPVPFAPGPRNLITDVTGLRVGQAQDDAVRTGVTVIAPEGRAVAAVDVRGGGPGTRETDALSADCLVDEIDAIVLSGGSVYGLEAASGVTARLGARGRGFALGSTPLVAPIVPSAILFDLSNGGAKEWGETPPYRRLGIEAMEALDADVRLGNAGAGLGARAGALKGGTGSASVVAPGGFVVGALAASNPFGSCVMPGSGRFWAAPFEKAGEMGDQDSFPGPAHLPDDPYAETKIGASPGMNTTIGVVATDAALTVAETRRLAMMAQDGYARAIRPVHTPFDGDVVFALATGSRPLPEDTARAGLVAMLGALAADTLARAVARGVYEAETLGASPSYRERYTR</sequence>
<dbReference type="AlphaFoldDB" id="A0A845Q8M7"/>